<reference evidence="3" key="3">
    <citation type="submission" date="2015-06" db="UniProtKB">
        <authorList>
            <consortium name="EnsemblMetazoa"/>
        </authorList>
    </citation>
    <scope>IDENTIFICATION</scope>
</reference>
<protein>
    <recommendedName>
        <fullName evidence="5">DUF19 domain-containing protein</fullName>
    </recommendedName>
</protein>
<proteinExistence type="predicted"/>
<keyword evidence="4" id="KW-1185">Reference proteome</keyword>
<dbReference type="Proteomes" id="UP000014760">
    <property type="component" value="Unassembled WGS sequence"/>
</dbReference>
<feature type="chain" id="PRO_5008788714" description="DUF19 domain-containing protein" evidence="1">
    <location>
        <begin position="25"/>
        <end position="181"/>
    </location>
</feature>
<dbReference type="AlphaFoldDB" id="R7V6K5"/>
<dbReference type="HOGENOM" id="CLU_1490379_0_0_1"/>
<keyword evidence="1" id="KW-0732">Signal</keyword>
<name>R7V6K5_CAPTE</name>
<dbReference type="EnsemblMetazoa" id="CapteT192798">
    <property type="protein sequence ID" value="CapteP192798"/>
    <property type="gene ID" value="CapteG192798"/>
</dbReference>
<organism evidence="2">
    <name type="scientific">Capitella teleta</name>
    <name type="common">Polychaete worm</name>
    <dbReference type="NCBI Taxonomy" id="283909"/>
    <lineage>
        <taxon>Eukaryota</taxon>
        <taxon>Metazoa</taxon>
        <taxon>Spiralia</taxon>
        <taxon>Lophotrochozoa</taxon>
        <taxon>Annelida</taxon>
        <taxon>Polychaeta</taxon>
        <taxon>Sedentaria</taxon>
        <taxon>Scolecida</taxon>
        <taxon>Capitellidae</taxon>
        <taxon>Capitella</taxon>
    </lineage>
</organism>
<dbReference type="EMBL" id="AMQN01018490">
    <property type="status" value="NOT_ANNOTATED_CDS"/>
    <property type="molecule type" value="Genomic_DNA"/>
</dbReference>
<gene>
    <name evidence="2" type="ORF">CAPTEDRAFT_192798</name>
</gene>
<evidence type="ECO:0000313" key="4">
    <source>
        <dbReference type="Proteomes" id="UP000014760"/>
    </source>
</evidence>
<evidence type="ECO:0000313" key="3">
    <source>
        <dbReference type="EnsemblMetazoa" id="CapteP192798"/>
    </source>
</evidence>
<evidence type="ECO:0008006" key="5">
    <source>
        <dbReference type="Google" id="ProtNLM"/>
    </source>
</evidence>
<sequence length="181" mass="20459">MADQSTYVLFVMQVILVFCGRIEGCTFLEIQNCVNGLNEKISPHFVGSYNETELEDYCSEVNNTKKCISAFVDSCPLDTRTELKDMVNSDAYLCSEEGSELMVQNYECFRQNDTEALMRNCSLKFFDKTEEQGVSDEEWCDLVKEGLNCALTGMTERATKGEASNTMSSQSIDVYARPWLS</sequence>
<reference evidence="4" key="1">
    <citation type="submission" date="2012-12" db="EMBL/GenBank/DDBJ databases">
        <authorList>
            <person name="Hellsten U."/>
            <person name="Grimwood J."/>
            <person name="Chapman J.A."/>
            <person name="Shapiro H."/>
            <person name="Aerts A."/>
            <person name="Otillar R.P."/>
            <person name="Terry A.Y."/>
            <person name="Boore J.L."/>
            <person name="Simakov O."/>
            <person name="Marletaz F."/>
            <person name="Cho S.-J."/>
            <person name="Edsinger-Gonzales E."/>
            <person name="Havlak P."/>
            <person name="Kuo D.-H."/>
            <person name="Larsson T."/>
            <person name="Lv J."/>
            <person name="Arendt D."/>
            <person name="Savage R."/>
            <person name="Osoegawa K."/>
            <person name="de Jong P."/>
            <person name="Lindberg D.R."/>
            <person name="Seaver E.C."/>
            <person name="Weisblat D.A."/>
            <person name="Putnam N.H."/>
            <person name="Grigoriev I.V."/>
            <person name="Rokhsar D.S."/>
        </authorList>
    </citation>
    <scope>NUCLEOTIDE SEQUENCE</scope>
    <source>
        <strain evidence="4">I ESC-2004</strain>
    </source>
</reference>
<evidence type="ECO:0000256" key="1">
    <source>
        <dbReference type="SAM" id="SignalP"/>
    </source>
</evidence>
<feature type="signal peptide" evidence="1">
    <location>
        <begin position="1"/>
        <end position="24"/>
    </location>
</feature>
<evidence type="ECO:0000313" key="2">
    <source>
        <dbReference type="EMBL" id="ELU14508.1"/>
    </source>
</evidence>
<dbReference type="EMBL" id="KB294428">
    <property type="protein sequence ID" value="ELU14508.1"/>
    <property type="molecule type" value="Genomic_DNA"/>
</dbReference>
<accession>R7V6K5</accession>
<reference evidence="2 4" key="2">
    <citation type="journal article" date="2013" name="Nature">
        <title>Insights into bilaterian evolution from three spiralian genomes.</title>
        <authorList>
            <person name="Simakov O."/>
            <person name="Marletaz F."/>
            <person name="Cho S.J."/>
            <person name="Edsinger-Gonzales E."/>
            <person name="Havlak P."/>
            <person name="Hellsten U."/>
            <person name="Kuo D.H."/>
            <person name="Larsson T."/>
            <person name="Lv J."/>
            <person name="Arendt D."/>
            <person name="Savage R."/>
            <person name="Osoegawa K."/>
            <person name="de Jong P."/>
            <person name="Grimwood J."/>
            <person name="Chapman J.A."/>
            <person name="Shapiro H."/>
            <person name="Aerts A."/>
            <person name="Otillar R.P."/>
            <person name="Terry A.Y."/>
            <person name="Boore J.L."/>
            <person name="Grigoriev I.V."/>
            <person name="Lindberg D.R."/>
            <person name="Seaver E.C."/>
            <person name="Weisblat D.A."/>
            <person name="Putnam N.H."/>
            <person name="Rokhsar D.S."/>
        </authorList>
    </citation>
    <scope>NUCLEOTIDE SEQUENCE</scope>
    <source>
        <strain evidence="2 4">I ESC-2004</strain>
    </source>
</reference>